<accession>A0A9P6H7E5</accession>
<reference evidence="2" key="1">
    <citation type="journal article" date="2020" name="Nat. Commun.">
        <title>Large-scale genome sequencing of mycorrhizal fungi provides insights into the early evolution of symbiotic traits.</title>
        <authorList>
            <person name="Miyauchi S."/>
            <person name="Kiss E."/>
            <person name="Kuo A."/>
            <person name="Drula E."/>
            <person name="Kohler A."/>
            <person name="Sanchez-Garcia M."/>
            <person name="Morin E."/>
            <person name="Andreopoulos B."/>
            <person name="Barry K.W."/>
            <person name="Bonito G."/>
            <person name="Buee M."/>
            <person name="Carver A."/>
            <person name="Chen C."/>
            <person name="Cichocki N."/>
            <person name="Clum A."/>
            <person name="Culley D."/>
            <person name="Crous P.W."/>
            <person name="Fauchery L."/>
            <person name="Girlanda M."/>
            <person name="Hayes R.D."/>
            <person name="Keri Z."/>
            <person name="LaButti K."/>
            <person name="Lipzen A."/>
            <person name="Lombard V."/>
            <person name="Magnuson J."/>
            <person name="Maillard F."/>
            <person name="Murat C."/>
            <person name="Nolan M."/>
            <person name="Ohm R.A."/>
            <person name="Pangilinan J."/>
            <person name="Pereira M.F."/>
            <person name="Perotto S."/>
            <person name="Peter M."/>
            <person name="Pfister S."/>
            <person name="Riley R."/>
            <person name="Sitrit Y."/>
            <person name="Stielow J.B."/>
            <person name="Szollosi G."/>
            <person name="Zifcakova L."/>
            <person name="Stursova M."/>
            <person name="Spatafora J.W."/>
            <person name="Tedersoo L."/>
            <person name="Vaario L.M."/>
            <person name="Yamada A."/>
            <person name="Yan M."/>
            <person name="Wang P."/>
            <person name="Xu J."/>
            <person name="Bruns T."/>
            <person name="Baldrian P."/>
            <person name="Vilgalys R."/>
            <person name="Dunand C."/>
            <person name="Henrissat B."/>
            <person name="Grigoriev I.V."/>
            <person name="Hibbett D."/>
            <person name="Nagy L.G."/>
            <person name="Martin F.M."/>
        </authorList>
    </citation>
    <scope>NUCLEOTIDE SEQUENCE</scope>
    <source>
        <strain evidence="2">UH-Tt-Lm1</strain>
    </source>
</reference>
<gene>
    <name evidence="2" type="ORF">BJ322DRAFT_1112246</name>
</gene>
<evidence type="ECO:0000256" key="1">
    <source>
        <dbReference type="SAM" id="MobiDB-lite"/>
    </source>
</evidence>
<dbReference type="EMBL" id="WIUZ02000015">
    <property type="protein sequence ID" value="KAF9780852.1"/>
    <property type="molecule type" value="Genomic_DNA"/>
</dbReference>
<sequence>MCPVGIWALAPSVSDFTDDGSLLLPTSDANMGAVDEIGDEVEEIGEWLGSKRKRANEANEEVTARWKVARREGREMLPDDESGVETDDERKPSRSASASRRLKELARSADFMVDEKKRKRFEEKCVEMDSEAKFRYQDAGWQVLHSKCLKWYKMSEPYNATKFRQHLGTCKARGDKQNLLITSFFKPKDPNDGTEAKSKITVSARNQIFVGGSASASPSIKPPQAGNELVAQRQPCLGISKRHDPLVSTYLSRTVVEGAGSVSLQEATEMVFGKGAEYSKLTGKQKADVTTAQSHLRSWSINRELQVIFSTVCAKFVDQDRSPNKTCSNCEKVLRSDSFKRALRVKPAPFERMKFIPAKYRGSLEDLGAKFAGIRGLSDLLQDDPQTSMWVRFVRGVIKGEYDDKLVFLAMIQATVTAHDRNSRGVGLQNMIYLPIYEEFTQMVALTSPRTYRLLAPHIQLPSLRHHQSLRSRSPLFPRFICNDSFLLAQHYMASVGYSGPTAATKAVLVANPEELQNLLARLEDKVATKLRLWCIQIPLIGIPSMIVAAEAIPNNLTAEELYEKSREVIDNLKSHGINAVSYSSDGTKVERAVQDLLISHAMNWVTHTIPDPEDDCTHEIRIPMYRLSPIVMIQDSKHAAKTMRNNLFSGARALVLGNHLAMYSHVRDMAFNPLPGCPLYHRDVEKLDRQDDNSATRLFSAAVLDFAVNRFPDRLGLIVYLFVMGEVVDAYQSWTITHLERIKMVLRCRYLLRLWKCFLNAARYPKTRYYISREADDILDTLVDGLIGLVYVYRDHLGEQRYPLLPWLHSTEICEHVFAECRKLVKDFTHLDFLHMVPRLHIMIRAASLFSKGTDPKARAMGYSHSYLNPENAHIALVVTRDLHKKCGKGAIL</sequence>
<dbReference type="Proteomes" id="UP000736335">
    <property type="component" value="Unassembled WGS sequence"/>
</dbReference>
<dbReference type="AlphaFoldDB" id="A0A9P6H7E5"/>
<name>A0A9P6H7E5_9AGAM</name>
<reference evidence="2" key="2">
    <citation type="submission" date="2020-11" db="EMBL/GenBank/DDBJ databases">
        <authorList>
            <consortium name="DOE Joint Genome Institute"/>
            <person name="Kuo A."/>
            <person name="Miyauchi S."/>
            <person name="Kiss E."/>
            <person name="Drula E."/>
            <person name="Kohler A."/>
            <person name="Sanchez-Garcia M."/>
            <person name="Andreopoulos B."/>
            <person name="Barry K.W."/>
            <person name="Bonito G."/>
            <person name="Buee M."/>
            <person name="Carver A."/>
            <person name="Chen C."/>
            <person name="Cichocki N."/>
            <person name="Clum A."/>
            <person name="Culley D."/>
            <person name="Crous P.W."/>
            <person name="Fauchery L."/>
            <person name="Girlanda M."/>
            <person name="Hayes R."/>
            <person name="Keri Z."/>
            <person name="Labutti K."/>
            <person name="Lipzen A."/>
            <person name="Lombard V."/>
            <person name="Magnuson J."/>
            <person name="Maillard F."/>
            <person name="Morin E."/>
            <person name="Murat C."/>
            <person name="Nolan M."/>
            <person name="Ohm R."/>
            <person name="Pangilinan J."/>
            <person name="Pereira M."/>
            <person name="Perotto S."/>
            <person name="Peter M."/>
            <person name="Riley R."/>
            <person name="Sitrit Y."/>
            <person name="Stielow B."/>
            <person name="Szollosi G."/>
            <person name="Zifcakova L."/>
            <person name="Stursova M."/>
            <person name="Spatafora J.W."/>
            <person name="Tedersoo L."/>
            <person name="Vaario L.-M."/>
            <person name="Yamada A."/>
            <person name="Yan M."/>
            <person name="Wang P."/>
            <person name="Xu J."/>
            <person name="Bruns T."/>
            <person name="Baldrian P."/>
            <person name="Vilgalys R."/>
            <person name="Henrissat B."/>
            <person name="Grigoriev I.V."/>
            <person name="Hibbett D."/>
            <person name="Nagy L.G."/>
            <person name="Martin F.M."/>
        </authorList>
    </citation>
    <scope>NUCLEOTIDE SEQUENCE</scope>
    <source>
        <strain evidence="2">UH-Tt-Lm1</strain>
    </source>
</reference>
<protein>
    <submittedName>
        <fullName evidence="2">Uncharacterized protein</fullName>
    </submittedName>
</protein>
<keyword evidence="3" id="KW-1185">Reference proteome</keyword>
<evidence type="ECO:0000313" key="2">
    <source>
        <dbReference type="EMBL" id="KAF9780852.1"/>
    </source>
</evidence>
<comment type="caution">
    <text evidence="2">The sequence shown here is derived from an EMBL/GenBank/DDBJ whole genome shotgun (WGS) entry which is preliminary data.</text>
</comment>
<organism evidence="2 3">
    <name type="scientific">Thelephora terrestris</name>
    <dbReference type="NCBI Taxonomy" id="56493"/>
    <lineage>
        <taxon>Eukaryota</taxon>
        <taxon>Fungi</taxon>
        <taxon>Dikarya</taxon>
        <taxon>Basidiomycota</taxon>
        <taxon>Agaricomycotina</taxon>
        <taxon>Agaricomycetes</taxon>
        <taxon>Thelephorales</taxon>
        <taxon>Thelephoraceae</taxon>
        <taxon>Thelephora</taxon>
    </lineage>
</organism>
<dbReference type="OrthoDB" id="73076at2759"/>
<feature type="compositionally biased region" description="Acidic residues" evidence="1">
    <location>
        <begin position="78"/>
        <end position="87"/>
    </location>
</feature>
<feature type="region of interest" description="Disordered" evidence="1">
    <location>
        <begin position="72"/>
        <end position="99"/>
    </location>
</feature>
<evidence type="ECO:0000313" key="3">
    <source>
        <dbReference type="Proteomes" id="UP000736335"/>
    </source>
</evidence>
<proteinExistence type="predicted"/>